<dbReference type="PANTHER" id="PTHR48109:SF3">
    <property type="entry name" value="SLL0744 PROTEIN"/>
    <property type="match status" value="1"/>
</dbReference>
<comment type="pathway">
    <text evidence="2">Pyrimidine metabolism; UMP biosynthesis via de novo pathway.</text>
</comment>
<reference evidence="8" key="1">
    <citation type="journal article" date="2021" name="PeerJ">
        <title>Extensive microbial diversity within the chicken gut microbiome revealed by metagenomics and culture.</title>
        <authorList>
            <person name="Gilroy R."/>
            <person name="Ravi A."/>
            <person name="Getino M."/>
            <person name="Pursley I."/>
            <person name="Horton D.L."/>
            <person name="Alikhan N.F."/>
            <person name="Baker D."/>
            <person name="Gharbi K."/>
            <person name="Hall N."/>
            <person name="Watson M."/>
            <person name="Adriaenssens E.M."/>
            <person name="Foster-Nyarko E."/>
            <person name="Jarju S."/>
            <person name="Secka A."/>
            <person name="Antonio M."/>
            <person name="Oren A."/>
            <person name="Chaudhuri R.R."/>
            <person name="La Ragione R."/>
            <person name="Hildebrand F."/>
            <person name="Pallen M.J."/>
        </authorList>
    </citation>
    <scope>NUCLEOTIDE SEQUENCE</scope>
    <source>
        <strain evidence="8">ChiBcec15-1070</strain>
    </source>
</reference>
<keyword evidence="5" id="KW-0665">Pyrimidine biosynthesis</keyword>
<dbReference type="GO" id="GO:0006222">
    <property type="term" value="P:UMP biosynthetic process"/>
    <property type="evidence" value="ECO:0007669"/>
    <property type="project" value="InterPro"/>
</dbReference>
<proteinExistence type="predicted"/>
<dbReference type="GO" id="GO:0005737">
    <property type="term" value="C:cytoplasm"/>
    <property type="evidence" value="ECO:0007669"/>
    <property type="project" value="InterPro"/>
</dbReference>
<feature type="domain" description="Dihydroorotate dehydrogenase catalytic" evidence="7">
    <location>
        <begin position="4"/>
        <end position="280"/>
    </location>
</feature>
<evidence type="ECO:0000256" key="2">
    <source>
        <dbReference type="ARBA" id="ARBA00004725"/>
    </source>
</evidence>
<dbReference type="Gene3D" id="3.20.20.70">
    <property type="entry name" value="Aldolase class I"/>
    <property type="match status" value="1"/>
</dbReference>
<evidence type="ECO:0000256" key="4">
    <source>
        <dbReference type="ARBA" id="ARBA00022643"/>
    </source>
</evidence>
<dbReference type="Pfam" id="PF01180">
    <property type="entry name" value="DHO_dh"/>
    <property type="match status" value="1"/>
</dbReference>
<protein>
    <submittedName>
        <fullName evidence="8">Dihydroorotate dehydrogenase-like protein</fullName>
    </submittedName>
</protein>
<dbReference type="PANTHER" id="PTHR48109">
    <property type="entry name" value="DIHYDROOROTATE DEHYDROGENASE (QUINONE), MITOCHONDRIAL-RELATED"/>
    <property type="match status" value="1"/>
</dbReference>
<evidence type="ECO:0000259" key="7">
    <source>
        <dbReference type="Pfam" id="PF01180"/>
    </source>
</evidence>
<dbReference type="InterPro" id="IPR005720">
    <property type="entry name" value="Dihydroorotate_DH_cat"/>
</dbReference>
<dbReference type="InterPro" id="IPR050074">
    <property type="entry name" value="DHO_dehydrogenase"/>
</dbReference>
<sequence>MDRIKTKYLGLELSSPVILSSSGLTSTLPRIQAAEKAGVGAVVLKSIFEEQIMNEVAHVEAYSDYPEAADYVQAYVQENSLNQYLDLIRSAKQQCSIPIIASINCHQDGQWVNYARVIEEAGADALELNIFLLPTDKEVPASELEKNYLNIITRVKETVSIPLAVKLGAGFTNPLAVVREIYYRNVKGVVLFNRFYPTDIDIEKMTVCAGDIFSHASELSNVLRWTAMVNGSLPLIDVAVSTGVHDGADVVKAMLAGASAVEVASVVYEKGLDVVAQMNEFVADWMRRHEFQGTAEVIGKLNAKNIPNPALYERTQFMKYFSKHE</sequence>
<dbReference type="InterPro" id="IPR012135">
    <property type="entry name" value="Dihydroorotate_DH_1_2"/>
</dbReference>
<gene>
    <name evidence="8" type="ORF">H9888_00695</name>
</gene>
<dbReference type="NCBIfam" id="NF005741">
    <property type="entry name" value="PRK07565.1"/>
    <property type="match status" value="1"/>
</dbReference>
<evidence type="ECO:0000313" key="8">
    <source>
        <dbReference type="EMBL" id="HIW09994.1"/>
    </source>
</evidence>
<keyword evidence="4" id="KW-0288">FMN</keyword>
<evidence type="ECO:0000256" key="6">
    <source>
        <dbReference type="ARBA" id="ARBA00023002"/>
    </source>
</evidence>
<dbReference type="Proteomes" id="UP000823926">
    <property type="component" value="Unassembled WGS sequence"/>
</dbReference>
<evidence type="ECO:0000256" key="1">
    <source>
        <dbReference type="ARBA" id="ARBA00001917"/>
    </source>
</evidence>
<keyword evidence="3" id="KW-0285">Flavoprotein</keyword>
<comment type="cofactor">
    <cofactor evidence="1">
        <name>FMN</name>
        <dbReference type="ChEBI" id="CHEBI:58210"/>
    </cofactor>
</comment>
<dbReference type="AlphaFoldDB" id="A0A9D1TY88"/>
<keyword evidence="6" id="KW-0560">Oxidoreductase</keyword>
<dbReference type="EMBL" id="DXHL01000005">
    <property type="protein sequence ID" value="HIW09994.1"/>
    <property type="molecule type" value="Genomic_DNA"/>
</dbReference>
<name>A0A9D1TY88_9BACT</name>
<dbReference type="SUPFAM" id="SSF51395">
    <property type="entry name" value="FMN-linked oxidoreductases"/>
    <property type="match status" value="1"/>
</dbReference>
<reference evidence="8" key="2">
    <citation type="submission" date="2021-04" db="EMBL/GenBank/DDBJ databases">
        <authorList>
            <person name="Gilroy R."/>
        </authorList>
    </citation>
    <scope>NUCLEOTIDE SEQUENCE</scope>
    <source>
        <strain evidence="8">ChiBcec15-1070</strain>
    </source>
</reference>
<evidence type="ECO:0000313" key="9">
    <source>
        <dbReference type="Proteomes" id="UP000823926"/>
    </source>
</evidence>
<dbReference type="PIRSF" id="PIRSF000164">
    <property type="entry name" value="DHO_oxidase"/>
    <property type="match status" value="1"/>
</dbReference>
<dbReference type="GO" id="GO:0004152">
    <property type="term" value="F:dihydroorotate dehydrogenase activity"/>
    <property type="evidence" value="ECO:0007669"/>
    <property type="project" value="InterPro"/>
</dbReference>
<organism evidence="8 9">
    <name type="scientific">Candidatus Rikenella faecigallinarum</name>
    <dbReference type="NCBI Taxonomy" id="2838745"/>
    <lineage>
        <taxon>Bacteria</taxon>
        <taxon>Pseudomonadati</taxon>
        <taxon>Bacteroidota</taxon>
        <taxon>Bacteroidia</taxon>
        <taxon>Bacteroidales</taxon>
        <taxon>Rikenellaceae</taxon>
        <taxon>Rikenella</taxon>
    </lineage>
</organism>
<evidence type="ECO:0000256" key="5">
    <source>
        <dbReference type="ARBA" id="ARBA00022975"/>
    </source>
</evidence>
<dbReference type="InterPro" id="IPR013785">
    <property type="entry name" value="Aldolase_TIM"/>
</dbReference>
<dbReference type="GO" id="GO:0006207">
    <property type="term" value="P:'de novo' pyrimidine nucleobase biosynthetic process"/>
    <property type="evidence" value="ECO:0007669"/>
    <property type="project" value="TreeGrafter"/>
</dbReference>
<evidence type="ECO:0000256" key="3">
    <source>
        <dbReference type="ARBA" id="ARBA00022630"/>
    </source>
</evidence>
<comment type="caution">
    <text evidence="8">The sequence shown here is derived from an EMBL/GenBank/DDBJ whole genome shotgun (WGS) entry which is preliminary data.</text>
</comment>
<accession>A0A9D1TY88</accession>